<comment type="caution">
    <text evidence="9">The sequence shown here is derived from an EMBL/GenBank/DDBJ whole genome shotgun (WGS) entry which is preliminary data.</text>
</comment>
<feature type="region of interest" description="Disordered" evidence="7">
    <location>
        <begin position="114"/>
        <end position="138"/>
    </location>
</feature>
<sequence>LATTSAMNGNWHNGNGAGLPYRRPPPTVDEALPYSPFTSIIPFSPEIIPFPTAEPPTPPSTLNPEQQKAAKKAVGILNAEIEGQSTAQHLHDTLNQLRNLLLRDKLPEYHFKSMPLLATPSPDSPTKNSNGDTPNAISGLSPFARKLYEQTNVAFIAPSVKPPEQPRKEHAPSRNTVAPSLLPQQAHVAAPPPPATTPNGHAHAHNADLPYPSSALSSAPSNTPVRPPGPAVMIKPKAVARGDYKYIDNIDVGSLSQKKEDNRVESGVTVLRPHEREIADGKIEALESFVTTLTEDKDDLDGSLHFTKVMTSDGEFSILKHRAMDTLSEKMSGVVGLGRFNVLSVDLAMQIQSLLHPAVVSTTKNGLFPRDEGNSELVENVATAKFALKSSKVLLETMIEGRDDYRMRREDIIDTVIDLTKLIKDSCIIPIVQSRRSGEAQDLFNAASAYRQELQVVLRLCGAVLARFATLIGKYNLPDRALNTLEYLTLELLVEQNSESERDSVFTIKKFEHFRQKAMDVLAQIFARHPGQRRSIVNGILGNLEKLPDKKASARQFLSAREVPIMTISALFMRFVQVVATNPTTRTASQADNVLANMAEDDVSDYEPGQAPLKNSKRANGSESPAVKAQRLSTEAAAEASYIVKELCDKASNTSKSGDKPFRNLLDLFIDDFCNVLGSPQWPAAVVLLQMFLVRMRTILVDDQGTKHSVVDKDMALTTMATIGCGVIDFRDQLKKMRQRLDISQSDLSSGLDRLVSDALSEDIRERVNDVDLLAFDGPYRMVLESLVGYLDLQPSQEDPHLQAATGFYVSSWLTAVVKTFPERDEGHRPQAIATVQQCLESMIADPKWLAQKYKFQSVSDDQSKLAAGVITLQSQVCRYLSQIVNHMQIYARDKSSSKLRTRGTAGLQQLLDKDSRVISDEHIINMIPSLRDSSPMVREATLSLLSNCLAKESSLERHVLPQILEMTTDPSNGPKKKAIKLLKEIYLRSDSKQVRLKIAGPLLLPSQDNENAISELGRNVLEEIWLTAEKTDDSQHRLNRAQRAVFMVDLLESVEKSSAHLEAFEKFFVHCLSPEAKGPAANLKICGQLVADLVDEVIDPENGTDTKSQARVMNTLSVFAKVRPTLFTVDYLRHLKLYIKIIGTNEDVALVRPTVVIFRHVLPTLPPLQHAFAEEIRISLLKNVPKLASCVSMAWPRSRETLLDVVHCLWAISKMPGMDADKIFGTVCSVILNLRPFLGSTKEQATANRKRILPYLILLGTFGQVCSFDQQAESFIAKLRTSISSNETVKKQMEPMLNQKNPPPPSLILLDTVRPFTMQTWELEFREQALQSMGGICQQSPEHFMRGEVEKVVKLVFVNEGNDSLKYIALSFFRQFFSVAERRSETGAQIATGKGAANGSARLETSFTATGNDHATLHLAQKFLEYFVKAALENKNDSAVIATDIIASISRQGLVHPKECGAALVALATSPNPNLARVAADEHRRIHEKQESYLEKEYMQAIHMAFKYQLSMFSDSHGMVEATYTPKLAKLFEALKTGKKASLKKFITNFCKQVDFNLAKLDISGAVPEPVLYARFCLENLALLDFPHQEELAVFLNAVEAMVLNTTGPAIGLVIADELPKQYMDVAQPLPQDMFQQQMLEARGISPMSPMLPAGISTASQLVPPAIDNSRLRQITTACMILQMVWETRTFVRRCYSVKSNAPISQKDYAKPAHRNNLVTGKEIWERFETIMRALDSRESMVKQCYDFADLLDVDRETFIDAEGDDALGGGYETPNENGEDGTPLPTSGRGRKRKSNVSLGNTPKKARGRLSGSKKKRNSRTPDGDGDSD</sequence>
<dbReference type="SUPFAM" id="SSF48371">
    <property type="entry name" value="ARM repeat"/>
    <property type="match status" value="1"/>
</dbReference>
<feature type="domain" description="Sister chromatid cohesion C-terminal" evidence="8">
    <location>
        <begin position="1419"/>
        <end position="1602"/>
    </location>
</feature>
<dbReference type="GO" id="GO:0003682">
    <property type="term" value="F:chromatin binding"/>
    <property type="evidence" value="ECO:0007669"/>
    <property type="project" value="TreeGrafter"/>
</dbReference>
<dbReference type="GO" id="GO:0034087">
    <property type="term" value="P:establishment of mitotic sister chromatid cohesion"/>
    <property type="evidence" value="ECO:0007669"/>
    <property type="project" value="TreeGrafter"/>
</dbReference>
<feature type="region of interest" description="Disordered" evidence="7">
    <location>
        <begin position="186"/>
        <end position="232"/>
    </location>
</feature>
<reference evidence="9" key="1">
    <citation type="submission" date="2020-01" db="EMBL/GenBank/DDBJ databases">
        <authorList>
            <person name="Feng Z.H.Z."/>
        </authorList>
    </citation>
    <scope>NUCLEOTIDE SEQUENCE</scope>
    <source>
        <strain evidence="9">CBS107.38</strain>
    </source>
</reference>
<feature type="non-terminal residue" evidence="9">
    <location>
        <position position="1"/>
    </location>
</feature>
<dbReference type="InterPro" id="IPR026003">
    <property type="entry name" value="Cohesin_HEAT"/>
</dbReference>
<dbReference type="GO" id="GO:0071169">
    <property type="term" value="P:establishment of protein localization to chromatin"/>
    <property type="evidence" value="ECO:0007669"/>
    <property type="project" value="TreeGrafter"/>
</dbReference>
<reference evidence="9" key="2">
    <citation type="submission" date="2020-08" db="EMBL/GenBank/DDBJ databases">
        <title>Draft Genome Sequence of Cumin Blight Pathogen Alternaria burnsii.</title>
        <authorList>
            <person name="Feng Z."/>
        </authorList>
    </citation>
    <scope>NUCLEOTIDE SEQUENCE</scope>
    <source>
        <strain evidence="9">CBS107.38</strain>
    </source>
</reference>
<feature type="compositionally biased region" description="Polar residues" evidence="7">
    <location>
        <begin position="1"/>
        <end position="13"/>
    </location>
</feature>
<dbReference type="Gene3D" id="1.25.10.10">
    <property type="entry name" value="Leucine-rich Repeat Variant"/>
    <property type="match status" value="1"/>
</dbReference>
<dbReference type="GO" id="GO:0140588">
    <property type="term" value="P:chromatin looping"/>
    <property type="evidence" value="ECO:0007669"/>
    <property type="project" value="InterPro"/>
</dbReference>
<feature type="compositionally biased region" description="Polar residues" evidence="7">
    <location>
        <begin position="124"/>
        <end position="138"/>
    </location>
</feature>
<feature type="region of interest" description="Disordered" evidence="7">
    <location>
        <begin position="1764"/>
        <end position="1831"/>
    </location>
</feature>
<comment type="similarity">
    <text evidence="2 6">Belongs to the SCC2/Nipped-B family.</text>
</comment>
<dbReference type="GO" id="GO:0010468">
    <property type="term" value="P:regulation of gene expression"/>
    <property type="evidence" value="ECO:0007669"/>
    <property type="project" value="InterPro"/>
</dbReference>
<evidence type="ECO:0000256" key="3">
    <source>
        <dbReference type="ARBA" id="ARBA00022737"/>
    </source>
</evidence>
<dbReference type="PANTHER" id="PTHR21704:SF18">
    <property type="entry name" value="NIPPED-B-LIKE PROTEIN"/>
    <property type="match status" value="1"/>
</dbReference>
<organism evidence="9 10">
    <name type="scientific">Alternaria burnsii</name>
    <dbReference type="NCBI Taxonomy" id="1187904"/>
    <lineage>
        <taxon>Eukaryota</taxon>
        <taxon>Fungi</taxon>
        <taxon>Dikarya</taxon>
        <taxon>Ascomycota</taxon>
        <taxon>Pezizomycotina</taxon>
        <taxon>Dothideomycetes</taxon>
        <taxon>Pleosporomycetidae</taxon>
        <taxon>Pleosporales</taxon>
        <taxon>Pleosporineae</taxon>
        <taxon>Pleosporaceae</taxon>
        <taxon>Alternaria</taxon>
        <taxon>Alternaria sect. Alternaria</taxon>
    </lineage>
</organism>
<dbReference type="GO" id="GO:0090694">
    <property type="term" value="C:Scc2-Scc4 cohesin loading complex"/>
    <property type="evidence" value="ECO:0007669"/>
    <property type="project" value="TreeGrafter"/>
</dbReference>
<feature type="compositionally biased region" description="Low complexity" evidence="7">
    <location>
        <begin position="197"/>
        <end position="221"/>
    </location>
</feature>
<dbReference type="Proteomes" id="UP000596902">
    <property type="component" value="Unassembled WGS sequence"/>
</dbReference>
<evidence type="ECO:0000256" key="1">
    <source>
        <dbReference type="ARBA" id="ARBA00004123"/>
    </source>
</evidence>
<dbReference type="EMBL" id="JAAABM010000020">
    <property type="protein sequence ID" value="KAF7671649.1"/>
    <property type="molecule type" value="Genomic_DNA"/>
</dbReference>
<dbReference type="Pfam" id="PF12830">
    <property type="entry name" value="Nipped-B_C"/>
    <property type="match status" value="1"/>
</dbReference>
<dbReference type="InterPro" id="IPR033031">
    <property type="entry name" value="Scc2/Nipped-B"/>
</dbReference>
<keyword evidence="10" id="KW-1185">Reference proteome</keyword>
<gene>
    <name evidence="9" type="ORF">GT037_010171</name>
</gene>
<keyword evidence="5 6" id="KW-0131">Cell cycle</keyword>
<feature type="compositionally biased region" description="Basic residues" evidence="7">
    <location>
        <begin position="1806"/>
        <end position="1821"/>
    </location>
</feature>
<accession>A0A8H7AUQ5</accession>
<dbReference type="InterPro" id="IPR024986">
    <property type="entry name" value="Nipped-B_C"/>
</dbReference>
<evidence type="ECO:0000256" key="7">
    <source>
        <dbReference type="SAM" id="MobiDB-lite"/>
    </source>
</evidence>
<evidence type="ECO:0000256" key="6">
    <source>
        <dbReference type="RuleBase" id="RU364107"/>
    </source>
</evidence>
<dbReference type="InterPro" id="IPR011989">
    <property type="entry name" value="ARM-like"/>
</dbReference>
<dbReference type="Pfam" id="PF12765">
    <property type="entry name" value="Cohesin_HEAT"/>
    <property type="match status" value="1"/>
</dbReference>
<comment type="subcellular location">
    <subcellularLocation>
        <location evidence="1 6">Nucleus</location>
    </subcellularLocation>
</comment>
<dbReference type="GO" id="GO:0061775">
    <property type="term" value="F:cohesin loader activity"/>
    <property type="evidence" value="ECO:0007669"/>
    <property type="project" value="InterPro"/>
</dbReference>
<name>A0A8H7AUQ5_9PLEO</name>
<protein>
    <recommendedName>
        <fullName evidence="6">Sister chromatid cohesion protein</fullName>
    </recommendedName>
</protein>
<dbReference type="GO" id="GO:1990414">
    <property type="term" value="P:replication-born double-strand break repair via sister chromatid exchange"/>
    <property type="evidence" value="ECO:0007669"/>
    <property type="project" value="TreeGrafter"/>
</dbReference>
<evidence type="ECO:0000313" key="9">
    <source>
        <dbReference type="EMBL" id="KAF7671649.1"/>
    </source>
</evidence>
<dbReference type="CDD" id="cd23958">
    <property type="entry name" value="SCC2"/>
    <property type="match status" value="1"/>
</dbReference>
<feature type="region of interest" description="Disordered" evidence="7">
    <location>
        <begin position="604"/>
        <end position="630"/>
    </location>
</feature>
<evidence type="ECO:0000313" key="10">
    <source>
        <dbReference type="Proteomes" id="UP000596902"/>
    </source>
</evidence>
<evidence type="ECO:0000259" key="8">
    <source>
        <dbReference type="Pfam" id="PF12830"/>
    </source>
</evidence>
<dbReference type="PANTHER" id="PTHR21704">
    <property type="entry name" value="NIPPED-B-LIKE PROTEIN DELANGIN SCC2-RELATED"/>
    <property type="match status" value="1"/>
</dbReference>
<proteinExistence type="inferred from homology"/>
<keyword evidence="4 6" id="KW-0539">Nucleus</keyword>
<dbReference type="InterPro" id="IPR016024">
    <property type="entry name" value="ARM-type_fold"/>
</dbReference>
<evidence type="ECO:0000256" key="2">
    <source>
        <dbReference type="ARBA" id="ARBA00009252"/>
    </source>
</evidence>
<evidence type="ECO:0000256" key="5">
    <source>
        <dbReference type="ARBA" id="ARBA00023306"/>
    </source>
</evidence>
<feature type="region of interest" description="Disordered" evidence="7">
    <location>
        <begin position="1"/>
        <end position="20"/>
    </location>
</feature>
<dbReference type="GeneID" id="62208396"/>
<keyword evidence="3 6" id="KW-0677">Repeat</keyword>
<evidence type="ECO:0000256" key="4">
    <source>
        <dbReference type="ARBA" id="ARBA00023242"/>
    </source>
</evidence>
<dbReference type="RefSeq" id="XP_038782014.1">
    <property type="nucleotide sequence ID" value="XM_038935218.1"/>
</dbReference>